<sequence>MRLWHETLIPTLPRHQLLGQHRECCALRGNGWGKNHATVQYIFRYSPERLFLYHEKVMDEMRKRGYQVDPLWENPFYRGKKCPRHNHQSFYWDATFVQESGKTIYPEHDQAYLKECIENLLDKGVHIAGDQQSNADNTNR</sequence>
<protein>
    <recommendedName>
        <fullName evidence="3">Pyrimidine dimer DNA glycosylase /DNA-(Apurinic or apyrimidinic site) lyase</fullName>
    </recommendedName>
</protein>
<dbReference type="NCBIfam" id="TIGR02328">
    <property type="entry name" value="TIGR02328 family protein"/>
    <property type="match status" value="1"/>
</dbReference>
<dbReference type="RefSeq" id="WP_125557396.1">
    <property type="nucleotide sequence ID" value="NZ_RBVX01000018.1"/>
</dbReference>
<name>A0A3R9WRE3_9BACI</name>
<dbReference type="InterPro" id="IPR012650">
    <property type="entry name" value="CHP02328"/>
</dbReference>
<dbReference type="OrthoDB" id="360137at2"/>
<organism evidence="1 2">
    <name type="scientific">Salibacterium salarium</name>
    <dbReference type="NCBI Taxonomy" id="284579"/>
    <lineage>
        <taxon>Bacteria</taxon>
        <taxon>Bacillati</taxon>
        <taxon>Bacillota</taxon>
        <taxon>Bacilli</taxon>
        <taxon>Bacillales</taxon>
        <taxon>Bacillaceae</taxon>
    </lineage>
</organism>
<dbReference type="AlphaFoldDB" id="A0A3R9WRE3"/>
<evidence type="ECO:0008006" key="3">
    <source>
        <dbReference type="Google" id="ProtNLM"/>
    </source>
</evidence>
<evidence type="ECO:0000313" key="1">
    <source>
        <dbReference type="EMBL" id="RSL31996.1"/>
    </source>
</evidence>
<comment type="caution">
    <text evidence="1">The sequence shown here is derived from an EMBL/GenBank/DDBJ whole genome shotgun (WGS) entry which is preliminary data.</text>
</comment>
<proteinExistence type="predicted"/>
<reference evidence="1 2" key="1">
    <citation type="submission" date="2018-10" db="EMBL/GenBank/DDBJ databases">
        <title>Draft genome sequence of Bacillus salarius IM0101, isolated from a hypersaline soil in Inner Mongolia, China.</title>
        <authorList>
            <person name="Yamprayoonswat W."/>
            <person name="Boonvisut S."/>
            <person name="Jumpathong W."/>
            <person name="Sittihan S."/>
            <person name="Ruangsuj P."/>
            <person name="Wanthongcharoen S."/>
            <person name="Thongpramul N."/>
            <person name="Pimmason S."/>
            <person name="Yu B."/>
            <person name="Yasawong M."/>
        </authorList>
    </citation>
    <scope>NUCLEOTIDE SEQUENCE [LARGE SCALE GENOMIC DNA]</scope>
    <source>
        <strain evidence="1 2">IM0101</strain>
    </source>
</reference>
<dbReference type="EMBL" id="RBVX01000018">
    <property type="protein sequence ID" value="RSL31996.1"/>
    <property type="molecule type" value="Genomic_DNA"/>
</dbReference>
<keyword evidence="2" id="KW-1185">Reference proteome</keyword>
<accession>A0A3R9WRE3</accession>
<evidence type="ECO:0000313" key="2">
    <source>
        <dbReference type="Proteomes" id="UP000275076"/>
    </source>
</evidence>
<dbReference type="Proteomes" id="UP000275076">
    <property type="component" value="Unassembled WGS sequence"/>
</dbReference>
<gene>
    <name evidence="1" type="ORF">D7Z54_17490</name>
</gene>
<dbReference type="InterPro" id="IPR004260">
    <property type="entry name" value="Pyr-dimer_DNA_glycosylase"/>
</dbReference>
<dbReference type="Pfam" id="PF03013">
    <property type="entry name" value="Pyr_excise"/>
    <property type="match status" value="1"/>
</dbReference>